<dbReference type="Gene3D" id="3.30.300.30">
    <property type="match status" value="1"/>
</dbReference>
<dbReference type="GeneID" id="76462954"/>
<dbReference type="Pfam" id="PF13193">
    <property type="entry name" value="AMP-binding_C"/>
    <property type="match status" value="1"/>
</dbReference>
<dbReference type="EMBL" id="CP000542">
    <property type="protein sequence ID" value="ABM60371.1"/>
    <property type="molecule type" value="Genomic_DNA"/>
</dbReference>
<dbReference type="InterPro" id="IPR020845">
    <property type="entry name" value="AMP-binding_CS"/>
</dbReference>
<dbReference type="InterPro" id="IPR050237">
    <property type="entry name" value="ATP-dep_AMP-bd_enzyme"/>
</dbReference>
<proteinExistence type="predicted"/>
<dbReference type="InterPro" id="IPR045851">
    <property type="entry name" value="AMP-bd_C_sf"/>
</dbReference>
<dbReference type="KEGG" id="vei:Veis_4674"/>
<dbReference type="InterPro" id="IPR000873">
    <property type="entry name" value="AMP-dep_synth/lig_dom"/>
</dbReference>
<dbReference type="Gene3D" id="3.40.50.12780">
    <property type="entry name" value="N-terminal domain of ligase-like"/>
    <property type="match status" value="1"/>
</dbReference>
<dbReference type="Pfam" id="PF00501">
    <property type="entry name" value="AMP-binding"/>
    <property type="match status" value="1"/>
</dbReference>
<dbReference type="STRING" id="391735.Veis_4674"/>
<dbReference type="PANTHER" id="PTHR43767">
    <property type="entry name" value="LONG-CHAIN-FATTY-ACID--COA LIGASE"/>
    <property type="match status" value="1"/>
</dbReference>
<dbReference type="OrthoDB" id="9766486at2"/>
<reference evidence="4" key="1">
    <citation type="submission" date="2006-12" db="EMBL/GenBank/DDBJ databases">
        <title>Complete sequence of chromosome 1 of Verminephrobacter eiseniae EF01-2.</title>
        <authorList>
            <person name="Copeland A."/>
            <person name="Lucas S."/>
            <person name="Lapidus A."/>
            <person name="Barry K."/>
            <person name="Detter J.C."/>
            <person name="Glavina del Rio T."/>
            <person name="Dalin E."/>
            <person name="Tice H."/>
            <person name="Pitluck S."/>
            <person name="Chertkov O."/>
            <person name="Brettin T."/>
            <person name="Bruce D."/>
            <person name="Han C."/>
            <person name="Tapia R."/>
            <person name="Gilna P."/>
            <person name="Schmutz J."/>
            <person name="Larimer F."/>
            <person name="Land M."/>
            <person name="Hauser L."/>
            <person name="Kyrpides N."/>
            <person name="Kim E."/>
            <person name="Stahl D."/>
            <person name="Richardson P."/>
        </authorList>
    </citation>
    <scope>NUCLEOTIDE SEQUENCE [LARGE SCALE GENOMIC DNA]</scope>
    <source>
        <strain evidence="4">EF01-2</strain>
    </source>
</reference>
<keyword evidence="4" id="KW-1185">Reference proteome</keyword>
<evidence type="ECO:0000259" key="2">
    <source>
        <dbReference type="Pfam" id="PF13193"/>
    </source>
</evidence>
<sequence>MTVSSTASNATLAALAHEGGSIGGIILSAIGRYPDRVAFIDGDRSITYTELGRLVGKAMAAFSSLGLQRGDGVMQLSGNRVEVFVVMAAAYLLGLRSVTLHAMGGYDDHVYIVNDADPSVFISEQAHQQRAVALRAGCPGVPRWFAHGSCEGFADFWELADTMEPAPLVSHAASTDIIRLAYTGGTTGKPKGVMLANRSVWMQAVLLMAARGLRPGTRVLCPTPISHGAGAMIVPTLALGGTFVLQRGFDPDRFIDAVKEHRIGSVFLVPTMIYKLLDHPRCATADFSSLELLSYGASPMTPARIREAISRIGPVLAQSYGQTECPSNILHLTPEDHCRADVDTLASAGMPYPGVTVALLDANDQPIEPDEVGELCVRSPLVMDGYWKQPEQTAEALRNGWLHTGDMARRDSHGYYYLVDRRKDMVISGGFNVYPKEIEDVIAQHPSVAAVAVIGVPDERWGEAVKAIVVIRPDVRVGPEELREFVRHAKGAVCTPKTVDFVEALPLTPLGKPDKKALRERYWGSLARSIH</sequence>
<dbReference type="InterPro" id="IPR042099">
    <property type="entry name" value="ANL_N_sf"/>
</dbReference>
<accession>A1WRW4</accession>
<protein>
    <submittedName>
        <fullName evidence="3">AMP-dependent synthetase and ligase</fullName>
    </submittedName>
</protein>
<gene>
    <name evidence="3" type="ordered locus">Veis_4674</name>
</gene>
<dbReference type="GO" id="GO:0016877">
    <property type="term" value="F:ligase activity, forming carbon-sulfur bonds"/>
    <property type="evidence" value="ECO:0007669"/>
    <property type="project" value="UniProtKB-ARBA"/>
</dbReference>
<dbReference type="InterPro" id="IPR025110">
    <property type="entry name" value="AMP-bd_C"/>
</dbReference>
<dbReference type="PROSITE" id="PS00455">
    <property type="entry name" value="AMP_BINDING"/>
    <property type="match status" value="1"/>
</dbReference>
<evidence type="ECO:0000313" key="4">
    <source>
        <dbReference type="Proteomes" id="UP000000374"/>
    </source>
</evidence>
<keyword evidence="3" id="KW-0436">Ligase</keyword>
<dbReference type="PANTHER" id="PTHR43767:SF7">
    <property type="entry name" value="MEDIUM_LONG-CHAIN-FATTY-ACID--COA LIGASE FADD8"/>
    <property type="match status" value="1"/>
</dbReference>
<dbReference type="Proteomes" id="UP000000374">
    <property type="component" value="Chromosome"/>
</dbReference>
<dbReference type="SUPFAM" id="SSF56801">
    <property type="entry name" value="Acetyl-CoA synthetase-like"/>
    <property type="match status" value="1"/>
</dbReference>
<evidence type="ECO:0000313" key="3">
    <source>
        <dbReference type="EMBL" id="ABM60371.1"/>
    </source>
</evidence>
<organism evidence="3 4">
    <name type="scientific">Verminephrobacter eiseniae (strain EF01-2)</name>
    <dbReference type="NCBI Taxonomy" id="391735"/>
    <lineage>
        <taxon>Bacteria</taxon>
        <taxon>Pseudomonadati</taxon>
        <taxon>Pseudomonadota</taxon>
        <taxon>Betaproteobacteria</taxon>
        <taxon>Burkholderiales</taxon>
        <taxon>Comamonadaceae</taxon>
        <taxon>Verminephrobacter</taxon>
    </lineage>
</organism>
<dbReference type="eggNOG" id="COG0318">
    <property type="taxonomic scope" value="Bacteria"/>
</dbReference>
<feature type="domain" description="AMP-binding enzyme C-terminal" evidence="2">
    <location>
        <begin position="437"/>
        <end position="512"/>
    </location>
</feature>
<evidence type="ECO:0000259" key="1">
    <source>
        <dbReference type="Pfam" id="PF00501"/>
    </source>
</evidence>
<dbReference type="HOGENOM" id="CLU_000022_59_0_4"/>
<dbReference type="AlphaFoldDB" id="A1WRW4"/>
<feature type="domain" description="AMP-dependent synthetase/ligase" evidence="1">
    <location>
        <begin position="31"/>
        <end position="387"/>
    </location>
</feature>
<dbReference type="RefSeq" id="WP_011812353.1">
    <property type="nucleotide sequence ID" value="NC_008786.1"/>
</dbReference>
<name>A1WRW4_VEREI</name>